<dbReference type="RefSeq" id="WP_348715071.1">
    <property type="nucleotide sequence ID" value="NZ_CAXJIO010000010.1"/>
</dbReference>
<name>A0ABM9P894_9FLAO</name>
<reference evidence="2 3" key="1">
    <citation type="submission" date="2024-05" db="EMBL/GenBank/DDBJ databases">
        <authorList>
            <person name="Duchaud E."/>
        </authorList>
    </citation>
    <scope>NUCLEOTIDE SEQUENCE [LARGE SCALE GENOMIC DNA]</scope>
    <source>
        <strain evidence="2">Ena-SAMPLE-TAB-13-05-2024-13:56:06:370-140308</strain>
    </source>
</reference>
<sequence>MSKTTQNLVVGIGIASILFAIYGIIRGGELIDAVSGITIGVALIGTIIIEN</sequence>
<accession>A0ABM9P894</accession>
<comment type="caution">
    <text evidence="2">The sequence shown here is derived from an EMBL/GenBank/DDBJ whole genome shotgun (WGS) entry which is preliminary data.</text>
</comment>
<keyword evidence="1" id="KW-0812">Transmembrane</keyword>
<proteinExistence type="predicted"/>
<evidence type="ECO:0000313" key="3">
    <source>
        <dbReference type="Proteomes" id="UP001497527"/>
    </source>
</evidence>
<keyword evidence="1" id="KW-1133">Transmembrane helix</keyword>
<evidence type="ECO:0000256" key="1">
    <source>
        <dbReference type="SAM" id="Phobius"/>
    </source>
</evidence>
<feature type="transmembrane region" description="Helical" evidence="1">
    <location>
        <begin position="31"/>
        <end position="49"/>
    </location>
</feature>
<dbReference type="EMBL" id="CAXJIO010000010">
    <property type="protein sequence ID" value="CAL2101778.1"/>
    <property type="molecule type" value="Genomic_DNA"/>
</dbReference>
<evidence type="ECO:0000313" key="2">
    <source>
        <dbReference type="EMBL" id="CAL2101778.1"/>
    </source>
</evidence>
<keyword evidence="1" id="KW-0472">Membrane</keyword>
<protein>
    <submittedName>
        <fullName evidence="2">Uncharacterized protein</fullName>
    </submittedName>
</protein>
<keyword evidence="3" id="KW-1185">Reference proteome</keyword>
<gene>
    <name evidence="2" type="ORF">T190423A01A_10341</name>
</gene>
<feature type="transmembrane region" description="Helical" evidence="1">
    <location>
        <begin position="7"/>
        <end position="25"/>
    </location>
</feature>
<dbReference type="Proteomes" id="UP001497527">
    <property type="component" value="Unassembled WGS sequence"/>
</dbReference>
<organism evidence="2 3">
    <name type="scientific">Tenacibaculum polynesiense</name>
    <dbReference type="NCBI Taxonomy" id="3137857"/>
    <lineage>
        <taxon>Bacteria</taxon>
        <taxon>Pseudomonadati</taxon>
        <taxon>Bacteroidota</taxon>
        <taxon>Flavobacteriia</taxon>
        <taxon>Flavobacteriales</taxon>
        <taxon>Flavobacteriaceae</taxon>
        <taxon>Tenacibaculum</taxon>
    </lineage>
</organism>